<dbReference type="Pfam" id="PF03171">
    <property type="entry name" value="2OG-FeII_Oxy"/>
    <property type="match status" value="1"/>
</dbReference>
<dbReference type="InterPro" id="IPR005123">
    <property type="entry name" value="Oxoglu/Fe-dep_dioxygenase_dom"/>
</dbReference>
<evidence type="ECO:0000259" key="5">
    <source>
        <dbReference type="PROSITE" id="PS51471"/>
    </source>
</evidence>
<keyword evidence="3 4" id="KW-0408">Iron</keyword>
<dbReference type="InterPro" id="IPR050295">
    <property type="entry name" value="Plant_2OG-oxidoreductases"/>
</dbReference>
<dbReference type="Gene3D" id="2.60.120.330">
    <property type="entry name" value="B-lactam Antibiotic, Isopenicillin N Synthase, Chain"/>
    <property type="match status" value="1"/>
</dbReference>
<dbReference type="Pfam" id="PF14226">
    <property type="entry name" value="DIOX_N"/>
    <property type="match status" value="1"/>
</dbReference>
<keyword evidence="2 4" id="KW-0479">Metal-binding</keyword>
<dbReference type="PRINTS" id="PR00682">
    <property type="entry name" value="IPNSYNTHASE"/>
</dbReference>
<dbReference type="InterPro" id="IPR026992">
    <property type="entry name" value="DIOX_N"/>
</dbReference>
<dbReference type="SUPFAM" id="SSF51197">
    <property type="entry name" value="Clavaminate synthase-like"/>
    <property type="match status" value="1"/>
</dbReference>
<keyword evidence="4" id="KW-0560">Oxidoreductase</keyword>
<evidence type="ECO:0000313" key="6">
    <source>
        <dbReference type="EMBL" id="WJZ92750.1"/>
    </source>
</evidence>
<gene>
    <name evidence="6" type="ORF">VitviT2T_011730</name>
</gene>
<evidence type="ECO:0000256" key="1">
    <source>
        <dbReference type="ARBA" id="ARBA00008056"/>
    </source>
</evidence>
<evidence type="ECO:0000256" key="3">
    <source>
        <dbReference type="ARBA" id="ARBA00023004"/>
    </source>
</evidence>
<dbReference type="InterPro" id="IPR044861">
    <property type="entry name" value="IPNS-like_FE2OG_OXY"/>
</dbReference>
<proteinExistence type="inferred from homology"/>
<accession>A0ABY9CEY7</accession>
<feature type="domain" description="Fe2OG dioxygenase" evidence="5">
    <location>
        <begin position="209"/>
        <end position="310"/>
    </location>
</feature>
<dbReference type="PANTHER" id="PTHR47991">
    <property type="entry name" value="OXOGLUTARATE/IRON-DEPENDENT DIOXYGENASE"/>
    <property type="match status" value="1"/>
</dbReference>
<evidence type="ECO:0000256" key="4">
    <source>
        <dbReference type="RuleBase" id="RU003682"/>
    </source>
</evidence>
<name>A0ABY9CEY7_VITVI</name>
<dbReference type="EMBL" id="CP126655">
    <property type="protein sequence ID" value="WJZ92750.1"/>
    <property type="molecule type" value="Genomic_DNA"/>
</dbReference>
<protein>
    <recommendedName>
        <fullName evidence="5">Fe2OG dioxygenase domain-containing protein</fullName>
    </recommendedName>
</protein>
<dbReference type="PROSITE" id="PS51471">
    <property type="entry name" value="FE2OG_OXY"/>
    <property type="match status" value="1"/>
</dbReference>
<comment type="similarity">
    <text evidence="1 4">Belongs to the iron/ascorbate-dependent oxidoreductase family.</text>
</comment>
<dbReference type="InterPro" id="IPR027443">
    <property type="entry name" value="IPNS-like_sf"/>
</dbReference>
<keyword evidence="7" id="KW-1185">Reference proteome</keyword>
<sequence length="361" mass="40751">MKMMNCLQSWPEPIVRVQSLSDSGIHVLPDRYIRHPSDRPSFTPISTHANIPVIDLHSLLAARDARLRQATLDRISGACREWGFFQVVNHGVRPELMKSIRQLWRDFFHLPLEAKQVYANSPATYEGYGSRLGVEKGAKLDWSDYFFLNYLPESARDENKWPTTPESCRELVHEYSKAVVELCGILMKILSVNLGLEGDHLQNAFGGDDVGACLRVNYYPKCPQPDLTLGISPHSDPGGMTILLPDDDVSGLQVRKGEHWVTVEPIPDALIVNLGDQIQVISNAIYKSVEHRVIVNSIKERVSLAYFYNPKGDLLIEPAKKLVSKDRPASYSAMTFDQYRLFIRQSGLWGKSQVESLKCSQ</sequence>
<evidence type="ECO:0000313" key="7">
    <source>
        <dbReference type="Proteomes" id="UP001227230"/>
    </source>
</evidence>
<evidence type="ECO:0000256" key="2">
    <source>
        <dbReference type="ARBA" id="ARBA00022723"/>
    </source>
</evidence>
<organism evidence="6 7">
    <name type="scientific">Vitis vinifera</name>
    <name type="common">Grape</name>
    <dbReference type="NCBI Taxonomy" id="29760"/>
    <lineage>
        <taxon>Eukaryota</taxon>
        <taxon>Viridiplantae</taxon>
        <taxon>Streptophyta</taxon>
        <taxon>Embryophyta</taxon>
        <taxon>Tracheophyta</taxon>
        <taxon>Spermatophyta</taxon>
        <taxon>Magnoliopsida</taxon>
        <taxon>eudicotyledons</taxon>
        <taxon>Gunneridae</taxon>
        <taxon>Pentapetalae</taxon>
        <taxon>rosids</taxon>
        <taxon>Vitales</taxon>
        <taxon>Vitaceae</taxon>
        <taxon>Viteae</taxon>
        <taxon>Vitis</taxon>
    </lineage>
</organism>
<dbReference type="Proteomes" id="UP001227230">
    <property type="component" value="Chromosome 8"/>
</dbReference>
<reference evidence="6 7" key="1">
    <citation type="journal article" date="2023" name="Hortic Res">
        <title>The complete reference genome for grapevine (Vitis vinifera L.) genetics and breeding.</title>
        <authorList>
            <person name="Shi X."/>
            <person name="Cao S."/>
            <person name="Wang X."/>
            <person name="Huang S."/>
            <person name="Wang Y."/>
            <person name="Liu Z."/>
            <person name="Liu W."/>
            <person name="Leng X."/>
            <person name="Peng Y."/>
            <person name="Wang N."/>
            <person name="Wang Y."/>
            <person name="Ma Z."/>
            <person name="Xu X."/>
            <person name="Zhang F."/>
            <person name="Xue H."/>
            <person name="Zhong H."/>
            <person name="Wang Y."/>
            <person name="Zhang K."/>
            <person name="Velt A."/>
            <person name="Avia K."/>
            <person name="Holtgrawe D."/>
            <person name="Grimplet J."/>
            <person name="Matus J.T."/>
            <person name="Ware D."/>
            <person name="Wu X."/>
            <person name="Wang H."/>
            <person name="Liu C."/>
            <person name="Fang Y."/>
            <person name="Rustenholz C."/>
            <person name="Cheng Z."/>
            <person name="Xiao H."/>
            <person name="Zhou Y."/>
        </authorList>
    </citation>
    <scope>NUCLEOTIDE SEQUENCE [LARGE SCALE GENOMIC DNA]</scope>
    <source>
        <strain evidence="7">cv. Pinot noir / PN40024</strain>
        <tissue evidence="6">Leaf</tissue>
    </source>
</reference>